<name>A0A1R2CIY8_9CILI</name>
<comment type="caution">
    <text evidence="1">The sequence shown here is derived from an EMBL/GenBank/DDBJ whole genome shotgun (WGS) entry which is preliminary data.</text>
</comment>
<dbReference type="AlphaFoldDB" id="A0A1R2CIY8"/>
<evidence type="ECO:0000313" key="1">
    <source>
        <dbReference type="EMBL" id="OMJ89004.1"/>
    </source>
</evidence>
<evidence type="ECO:0000313" key="2">
    <source>
        <dbReference type="Proteomes" id="UP000187209"/>
    </source>
</evidence>
<organism evidence="1 2">
    <name type="scientific">Stentor coeruleus</name>
    <dbReference type="NCBI Taxonomy" id="5963"/>
    <lineage>
        <taxon>Eukaryota</taxon>
        <taxon>Sar</taxon>
        <taxon>Alveolata</taxon>
        <taxon>Ciliophora</taxon>
        <taxon>Postciliodesmatophora</taxon>
        <taxon>Heterotrichea</taxon>
        <taxon>Heterotrichida</taxon>
        <taxon>Stentoridae</taxon>
        <taxon>Stentor</taxon>
    </lineage>
</organism>
<reference evidence="1 2" key="1">
    <citation type="submission" date="2016-11" db="EMBL/GenBank/DDBJ databases">
        <title>The macronuclear genome of Stentor coeruleus: a giant cell with tiny introns.</title>
        <authorList>
            <person name="Slabodnick M."/>
            <person name="Ruby J.G."/>
            <person name="Reiff S.B."/>
            <person name="Swart E.C."/>
            <person name="Gosai S."/>
            <person name="Prabakaran S."/>
            <person name="Witkowska E."/>
            <person name="Larue G.E."/>
            <person name="Fisher S."/>
            <person name="Freeman R.M."/>
            <person name="Gunawardena J."/>
            <person name="Chu W."/>
            <person name="Stover N.A."/>
            <person name="Gregory B.D."/>
            <person name="Nowacki M."/>
            <person name="Derisi J."/>
            <person name="Roy S.W."/>
            <person name="Marshall W.F."/>
            <person name="Sood P."/>
        </authorList>
    </citation>
    <scope>NUCLEOTIDE SEQUENCE [LARGE SCALE GENOMIC DNA]</scope>
    <source>
        <strain evidence="1">WM001</strain>
    </source>
</reference>
<accession>A0A1R2CIY8</accession>
<dbReference type="EMBL" id="MPUH01000136">
    <property type="protein sequence ID" value="OMJ89004.1"/>
    <property type="molecule type" value="Genomic_DNA"/>
</dbReference>
<dbReference type="Proteomes" id="UP000187209">
    <property type="component" value="Unassembled WGS sequence"/>
</dbReference>
<protein>
    <submittedName>
        <fullName evidence="1">Uncharacterized protein</fullName>
    </submittedName>
</protein>
<sequence>MKRKVLEDFYTPIKKLNPTNNKCSSCKSILLSKSTPHICQSNPITKHPSKNLKDSFQILMSTNQSSTKSNFHLDYLQKSKGRHIWRYSFENTSNAVYKSKVHKLKQTSKDPREILLTFTTNHIGNPVTFFNKPQRLSFAPSTLKSILHKAVRRKNRNACLKTALQLGCNFGIRELARRLCVIILEDTFLHEDLPLLVWCMGVGEYEYTQEMLESIMQIVSDLAEVDYLDILDDDGDVDVYGLWKKSEALVRSILIRGFYRGMAGDVIMLNNYAQAWNRRWEDEKWREVVRDVYKEMILFKDEDVAGEFTMNDVLIEGIDQQCSGIIEYLMSVKEISNNYPYGKHQDLSEYLNTALWTFRGGINFRKPISEHPLASSLISYQPKLKPIPDNFYLTYVLPHADSFGIIELNRRFNPKKIAYDKG</sequence>
<gene>
    <name evidence="1" type="ORF">SteCoe_8919</name>
</gene>
<dbReference type="OrthoDB" id="47990at2759"/>
<keyword evidence="2" id="KW-1185">Reference proteome</keyword>
<proteinExistence type="predicted"/>